<feature type="transmembrane region" description="Helical" evidence="8">
    <location>
        <begin position="373"/>
        <end position="394"/>
    </location>
</feature>
<dbReference type="GO" id="GO:0015385">
    <property type="term" value="F:sodium:proton antiporter activity"/>
    <property type="evidence" value="ECO:0007669"/>
    <property type="project" value="TreeGrafter"/>
</dbReference>
<name>A0A840VF17_9PROT</name>
<feature type="domain" description="Major facilitator superfamily (MFS) profile" evidence="9">
    <location>
        <begin position="38"/>
        <end position="423"/>
    </location>
</feature>
<keyword evidence="8" id="KW-0997">Cell inner membrane</keyword>
<dbReference type="GO" id="GO:1990961">
    <property type="term" value="P:xenobiotic detoxification by transmembrane export across the plasma membrane"/>
    <property type="evidence" value="ECO:0007669"/>
    <property type="project" value="InterPro"/>
</dbReference>
<feature type="transmembrane region" description="Helical" evidence="8">
    <location>
        <begin position="274"/>
        <end position="294"/>
    </location>
</feature>
<feature type="transmembrane region" description="Helical" evidence="8">
    <location>
        <begin position="131"/>
        <end position="152"/>
    </location>
</feature>
<feature type="transmembrane region" description="Helical" evidence="8">
    <location>
        <begin position="194"/>
        <end position="214"/>
    </location>
</feature>
<dbReference type="PANTHER" id="PTHR23502">
    <property type="entry name" value="MAJOR FACILITATOR SUPERFAMILY"/>
    <property type="match status" value="1"/>
</dbReference>
<dbReference type="InterPro" id="IPR020846">
    <property type="entry name" value="MFS_dom"/>
</dbReference>
<comment type="subcellular location">
    <subcellularLocation>
        <location evidence="8">Cell inner membrane</location>
        <topology evidence="8">Multi-pass membrane protein</topology>
    </subcellularLocation>
    <subcellularLocation>
        <location evidence="1">Cell membrane</location>
        <topology evidence="1">Multi-pass membrane protein</topology>
    </subcellularLocation>
</comment>
<dbReference type="Gene3D" id="1.20.1720.10">
    <property type="entry name" value="Multidrug resistance protein D"/>
    <property type="match status" value="1"/>
</dbReference>
<dbReference type="InterPro" id="IPR011701">
    <property type="entry name" value="MFS"/>
</dbReference>
<organism evidence="10 11">
    <name type="scientific">Acidocella aromatica</name>
    <dbReference type="NCBI Taxonomy" id="1303579"/>
    <lineage>
        <taxon>Bacteria</taxon>
        <taxon>Pseudomonadati</taxon>
        <taxon>Pseudomonadota</taxon>
        <taxon>Alphaproteobacteria</taxon>
        <taxon>Acetobacterales</taxon>
        <taxon>Acidocellaceae</taxon>
        <taxon>Acidocella</taxon>
    </lineage>
</organism>
<evidence type="ECO:0000259" key="9">
    <source>
        <dbReference type="PROSITE" id="PS50850"/>
    </source>
</evidence>
<feature type="transmembrane region" description="Helical" evidence="8">
    <location>
        <begin position="336"/>
        <end position="361"/>
    </location>
</feature>
<dbReference type="NCBIfam" id="TIGR00710">
    <property type="entry name" value="efflux_Bcr_CflA"/>
    <property type="match status" value="1"/>
</dbReference>
<keyword evidence="5 8" id="KW-0812">Transmembrane</keyword>
<keyword evidence="4" id="KW-1003">Cell membrane</keyword>
<evidence type="ECO:0000313" key="11">
    <source>
        <dbReference type="Proteomes" id="UP000553706"/>
    </source>
</evidence>
<evidence type="ECO:0000256" key="6">
    <source>
        <dbReference type="ARBA" id="ARBA00022989"/>
    </source>
</evidence>
<dbReference type="AlphaFoldDB" id="A0A840VF17"/>
<dbReference type="RefSeq" id="WP_246344220.1">
    <property type="nucleotide sequence ID" value="NZ_JACHFJ010000016.1"/>
</dbReference>
<comment type="similarity">
    <text evidence="2 8">Belongs to the major facilitator superfamily. Bcr/CmlA family.</text>
</comment>
<keyword evidence="3 8" id="KW-0813">Transport</keyword>
<accession>A0A840VF17</accession>
<feature type="transmembrane region" description="Helical" evidence="8">
    <location>
        <begin position="400"/>
        <end position="418"/>
    </location>
</feature>
<sequence>MAREIKPRMVAATLCCGFTGWTSAPRTGKTCGMVRRVTAKLPYLLGFLIAVGPVSTDMYLPAFPQIAREFHSAAAPQYSLAAYFIGLAIGQMTQGALSDRLGRRTPLLAGLVLYTLASIGCWLSWSVGSLVVFRFLTALGASAATVIPRAMVRDLADGPAAAKLFSKLMLVMGVAPITAPMLGAALVGWFSWRVIFAVCAAYGVAAVVLAWRFMPDTLPRERRTIIGTIEVLIRYGRIFRERAFLTHACVSAANSACLFAYLSATPQIFIGEYGWSSAGYAALFGVNSMAYIGYNQLNPALVNRFGVPAVISFGIAALLGTTLYLAALALHPLGALPLAGGLLAAEIGFGLLTPCAMVGALSRHQAHAGSASALLGTMQYGGGAVAGLAVGVLADGTARPMAFAMLGCALLALLAALYRPRLNFAPAE</sequence>
<dbReference type="PROSITE" id="PS50850">
    <property type="entry name" value="MFS"/>
    <property type="match status" value="1"/>
</dbReference>
<evidence type="ECO:0000313" key="10">
    <source>
        <dbReference type="EMBL" id="MBB5374374.1"/>
    </source>
</evidence>
<feature type="transmembrane region" description="Helical" evidence="8">
    <location>
        <begin position="41"/>
        <end position="60"/>
    </location>
</feature>
<keyword evidence="11" id="KW-1185">Reference proteome</keyword>
<dbReference type="EMBL" id="JACHFJ010000016">
    <property type="protein sequence ID" value="MBB5374374.1"/>
    <property type="molecule type" value="Genomic_DNA"/>
</dbReference>
<evidence type="ECO:0000256" key="4">
    <source>
        <dbReference type="ARBA" id="ARBA00022475"/>
    </source>
</evidence>
<evidence type="ECO:0000256" key="1">
    <source>
        <dbReference type="ARBA" id="ARBA00004651"/>
    </source>
</evidence>
<dbReference type="PANTHER" id="PTHR23502:SF132">
    <property type="entry name" value="POLYAMINE TRANSPORTER 2-RELATED"/>
    <property type="match status" value="1"/>
</dbReference>
<feature type="transmembrane region" description="Helical" evidence="8">
    <location>
        <begin position="107"/>
        <end position="125"/>
    </location>
</feature>
<evidence type="ECO:0000256" key="7">
    <source>
        <dbReference type="ARBA" id="ARBA00023136"/>
    </source>
</evidence>
<gene>
    <name evidence="10" type="ORF">HNP71_002648</name>
</gene>
<comment type="caution">
    <text evidence="10">The sequence shown here is derived from an EMBL/GenBank/DDBJ whole genome shotgun (WGS) entry which is preliminary data.</text>
</comment>
<keyword evidence="6 8" id="KW-1133">Transmembrane helix</keyword>
<feature type="transmembrane region" description="Helical" evidence="8">
    <location>
        <begin position="306"/>
        <end position="330"/>
    </location>
</feature>
<dbReference type="SUPFAM" id="SSF103473">
    <property type="entry name" value="MFS general substrate transporter"/>
    <property type="match status" value="1"/>
</dbReference>
<proteinExistence type="inferred from homology"/>
<dbReference type="Proteomes" id="UP000553706">
    <property type="component" value="Unassembled WGS sequence"/>
</dbReference>
<evidence type="ECO:0000256" key="8">
    <source>
        <dbReference type="RuleBase" id="RU365088"/>
    </source>
</evidence>
<protein>
    <recommendedName>
        <fullName evidence="8">Bcr/CflA family efflux transporter</fullName>
    </recommendedName>
</protein>
<dbReference type="GO" id="GO:0005886">
    <property type="term" value="C:plasma membrane"/>
    <property type="evidence" value="ECO:0007669"/>
    <property type="project" value="UniProtKB-SubCell"/>
</dbReference>
<comment type="caution">
    <text evidence="8">Lacks conserved residue(s) required for the propagation of feature annotation.</text>
</comment>
<dbReference type="GO" id="GO:0042910">
    <property type="term" value="F:xenobiotic transmembrane transporter activity"/>
    <property type="evidence" value="ECO:0007669"/>
    <property type="project" value="InterPro"/>
</dbReference>
<evidence type="ECO:0000256" key="2">
    <source>
        <dbReference type="ARBA" id="ARBA00006236"/>
    </source>
</evidence>
<evidence type="ECO:0000256" key="5">
    <source>
        <dbReference type="ARBA" id="ARBA00022692"/>
    </source>
</evidence>
<reference evidence="10 11" key="1">
    <citation type="submission" date="2020-08" db="EMBL/GenBank/DDBJ databases">
        <title>Genomic Encyclopedia of Type Strains, Phase IV (KMG-IV): sequencing the most valuable type-strain genomes for metagenomic binning, comparative biology and taxonomic classification.</title>
        <authorList>
            <person name="Goeker M."/>
        </authorList>
    </citation>
    <scope>NUCLEOTIDE SEQUENCE [LARGE SCALE GENOMIC DNA]</scope>
    <source>
        <strain evidence="10 11">DSM 27026</strain>
    </source>
</reference>
<dbReference type="InterPro" id="IPR036259">
    <property type="entry name" value="MFS_trans_sf"/>
</dbReference>
<dbReference type="CDD" id="cd17320">
    <property type="entry name" value="MFS_MdfA_MDR_like"/>
    <property type="match status" value="1"/>
</dbReference>
<keyword evidence="7 8" id="KW-0472">Membrane</keyword>
<feature type="transmembrane region" description="Helical" evidence="8">
    <location>
        <begin position="243"/>
        <end position="262"/>
    </location>
</feature>
<dbReference type="InterPro" id="IPR004812">
    <property type="entry name" value="Efflux_drug-R_Bcr/CmlA"/>
</dbReference>
<feature type="transmembrane region" description="Helical" evidence="8">
    <location>
        <begin position="164"/>
        <end position="188"/>
    </location>
</feature>
<dbReference type="Pfam" id="PF07690">
    <property type="entry name" value="MFS_1"/>
    <property type="match status" value="1"/>
</dbReference>
<evidence type="ECO:0000256" key="3">
    <source>
        <dbReference type="ARBA" id="ARBA00022448"/>
    </source>
</evidence>